<dbReference type="GO" id="GO:0008270">
    <property type="term" value="F:zinc ion binding"/>
    <property type="evidence" value="ECO:0007669"/>
    <property type="project" value="InterPro"/>
</dbReference>
<dbReference type="NCBIfam" id="TIGR00326">
    <property type="entry name" value="eubact_ribD"/>
    <property type="match status" value="1"/>
</dbReference>
<reference evidence="20" key="1">
    <citation type="submission" date="2016-01" db="EMBL/GenBank/DDBJ databases">
        <authorList>
            <person name="Mitreva M."/>
            <person name="Pepin K.H."/>
            <person name="Mihindukulasuriya K.A."/>
            <person name="Fulton R."/>
            <person name="Fronick C."/>
            <person name="O'Laughlin M."/>
            <person name="Miner T."/>
            <person name="Herter B."/>
            <person name="Rosa B.A."/>
            <person name="Cordes M."/>
            <person name="Tomlinson C."/>
            <person name="Wollam A."/>
            <person name="Palsikar V.B."/>
            <person name="Mardis E.R."/>
            <person name="Wilson R.K."/>
        </authorList>
    </citation>
    <scope>NUCLEOTIDE SEQUENCE [LARGE SCALE GENOMIC DNA]</scope>
    <source>
        <strain evidence="20">DNF01167</strain>
    </source>
</reference>
<keyword evidence="6 14" id="KW-0686">Riboflavin biosynthesis</keyword>
<keyword evidence="10 14" id="KW-0560">Oxidoreductase</keyword>
<gene>
    <name evidence="19" type="ORF">HMPREF3186_00292</name>
</gene>
<feature type="binding site" evidence="16">
    <location>
        <position position="196"/>
    </location>
    <ligand>
        <name>NADP(+)</name>
        <dbReference type="ChEBI" id="CHEBI:58349"/>
    </ligand>
</feature>
<dbReference type="InterPro" id="IPR002734">
    <property type="entry name" value="RibDG_C"/>
</dbReference>
<feature type="binding site" evidence="17">
    <location>
        <position position="76"/>
    </location>
    <ligand>
        <name>Zn(2+)</name>
        <dbReference type="ChEBI" id="CHEBI:29105"/>
        <note>catalytic</note>
    </ligand>
</feature>
<evidence type="ECO:0000256" key="15">
    <source>
        <dbReference type="PIRSR" id="PIRSR006769-1"/>
    </source>
</evidence>
<evidence type="ECO:0000256" key="10">
    <source>
        <dbReference type="ARBA" id="ARBA00023002"/>
    </source>
</evidence>
<dbReference type="PANTHER" id="PTHR38011:SF7">
    <property type="entry name" value="2,5-DIAMINO-6-RIBOSYLAMINO-4(3H)-PYRIMIDINONE 5'-PHOSPHATE REDUCTASE"/>
    <property type="match status" value="1"/>
</dbReference>
<keyword evidence="9 14" id="KW-0521">NADP</keyword>
<comment type="similarity">
    <text evidence="5 14">In the C-terminal section; belongs to the HTP reductase family.</text>
</comment>
<keyword evidence="14" id="KW-0378">Hydrolase</keyword>
<dbReference type="PROSITE" id="PS00903">
    <property type="entry name" value="CYT_DCMP_DEAMINASES_1"/>
    <property type="match status" value="1"/>
</dbReference>
<dbReference type="InterPro" id="IPR016193">
    <property type="entry name" value="Cytidine_deaminase-like"/>
</dbReference>
<evidence type="ECO:0000256" key="5">
    <source>
        <dbReference type="ARBA" id="ARBA00007417"/>
    </source>
</evidence>
<dbReference type="UniPathway" id="UPA00275">
    <property type="reaction ID" value="UER00401"/>
</dbReference>
<feature type="binding site" evidence="17">
    <location>
        <position position="49"/>
    </location>
    <ligand>
        <name>Zn(2+)</name>
        <dbReference type="ChEBI" id="CHEBI:29105"/>
        <note>catalytic</note>
    </ligand>
</feature>
<feature type="active site" description="Proton donor" evidence="15">
    <location>
        <position position="51"/>
    </location>
</feature>
<comment type="caution">
    <text evidence="19">The sequence shown here is derived from an EMBL/GenBank/DDBJ whole genome shotgun (WGS) entry which is preliminary data.</text>
</comment>
<feature type="binding site" evidence="16">
    <location>
        <position position="204"/>
    </location>
    <ligand>
        <name>substrate</name>
    </ligand>
</feature>
<accession>A0A134A5X8</accession>
<dbReference type="Gene3D" id="3.40.430.10">
    <property type="entry name" value="Dihydrofolate Reductase, subunit A"/>
    <property type="match status" value="1"/>
</dbReference>
<keyword evidence="7 14" id="KW-0479">Metal-binding</keyword>
<dbReference type="Pfam" id="PF01872">
    <property type="entry name" value="RibD_C"/>
    <property type="match status" value="1"/>
</dbReference>
<evidence type="ECO:0000256" key="7">
    <source>
        <dbReference type="ARBA" id="ARBA00022723"/>
    </source>
</evidence>
<evidence type="ECO:0000256" key="12">
    <source>
        <dbReference type="ARBA" id="ARBA00049861"/>
    </source>
</evidence>
<keyword evidence="8 14" id="KW-0862">Zinc</keyword>
<dbReference type="EMBL" id="LSDC01000018">
    <property type="protein sequence ID" value="KXB63106.1"/>
    <property type="molecule type" value="Genomic_DNA"/>
</dbReference>
<name>A0A134A5X8_9BACL</name>
<feature type="binding site" evidence="16">
    <location>
        <position position="184"/>
    </location>
    <ligand>
        <name>substrate</name>
    </ligand>
</feature>
<dbReference type="PROSITE" id="PS51747">
    <property type="entry name" value="CYT_DCMP_DEAMINASES_2"/>
    <property type="match status" value="1"/>
</dbReference>
<dbReference type="Gene3D" id="3.40.140.10">
    <property type="entry name" value="Cytidine Deaminase, domain 2"/>
    <property type="match status" value="1"/>
</dbReference>
<dbReference type="SUPFAM" id="SSF53597">
    <property type="entry name" value="Dihydrofolate reductase-like"/>
    <property type="match status" value="1"/>
</dbReference>
<dbReference type="InterPro" id="IPR050765">
    <property type="entry name" value="Riboflavin_Biosynth_HTPR"/>
</dbReference>
<dbReference type="InterPro" id="IPR004794">
    <property type="entry name" value="Eubact_RibD"/>
</dbReference>
<dbReference type="PATRIC" id="fig|1379.3.peg.288"/>
<protein>
    <recommendedName>
        <fullName evidence="14">Riboflavin biosynthesis protein RibD</fullName>
    </recommendedName>
    <domain>
        <recommendedName>
            <fullName evidence="14">Diaminohydroxyphosphoribosylaminopyrimidine deaminase</fullName>
            <shortName evidence="14">DRAP deaminase</shortName>
            <ecNumber evidence="14">3.5.4.26</ecNumber>
        </recommendedName>
        <alternativeName>
            <fullName evidence="14">Riboflavin-specific deaminase</fullName>
        </alternativeName>
    </domain>
    <domain>
        <recommendedName>
            <fullName evidence="14">5-amino-6-(5-phosphoribosylamino)uracil reductase</fullName>
            <ecNumber evidence="14">1.1.1.193</ecNumber>
        </recommendedName>
        <alternativeName>
            <fullName evidence="14">HTP reductase</fullName>
        </alternativeName>
    </domain>
</protein>
<evidence type="ECO:0000313" key="20">
    <source>
        <dbReference type="Proteomes" id="UP000070355"/>
    </source>
</evidence>
<evidence type="ECO:0000259" key="18">
    <source>
        <dbReference type="PROSITE" id="PS51747"/>
    </source>
</evidence>
<evidence type="ECO:0000256" key="13">
    <source>
        <dbReference type="ARBA" id="ARBA00049886"/>
    </source>
</evidence>
<dbReference type="GO" id="GO:0009231">
    <property type="term" value="P:riboflavin biosynthetic process"/>
    <property type="evidence" value="ECO:0007669"/>
    <property type="project" value="UniProtKB-UniPathway"/>
</dbReference>
<dbReference type="EC" id="1.1.1.193" evidence="14"/>
<evidence type="ECO:0000256" key="1">
    <source>
        <dbReference type="ARBA" id="ARBA00002151"/>
    </source>
</evidence>
<feature type="binding site" evidence="16">
    <location>
        <position position="200"/>
    </location>
    <ligand>
        <name>NADP(+)</name>
        <dbReference type="ChEBI" id="CHEBI:58349"/>
    </ligand>
</feature>
<dbReference type="EC" id="3.5.4.26" evidence="14"/>
<dbReference type="AlphaFoldDB" id="A0A134A5X8"/>
<evidence type="ECO:0000256" key="4">
    <source>
        <dbReference type="ARBA" id="ARBA00005259"/>
    </source>
</evidence>
<dbReference type="GO" id="GO:0008703">
    <property type="term" value="F:5-amino-6-(5-phosphoribosylamino)uracil reductase activity"/>
    <property type="evidence" value="ECO:0007669"/>
    <property type="project" value="UniProtKB-EC"/>
</dbReference>
<feature type="binding site" evidence="17">
    <location>
        <position position="85"/>
    </location>
    <ligand>
        <name>Zn(2+)</name>
        <dbReference type="ChEBI" id="CHEBI:29105"/>
        <note>catalytic</note>
    </ligand>
</feature>
<evidence type="ECO:0000256" key="14">
    <source>
        <dbReference type="PIRNR" id="PIRNR006769"/>
    </source>
</evidence>
<dbReference type="InterPro" id="IPR016192">
    <property type="entry name" value="APOBEC/CMP_deaminase_Zn-bd"/>
</dbReference>
<comment type="catalytic activity">
    <reaction evidence="12 14">
        <text>5-amino-6-(5-phospho-D-ribitylamino)uracil + NADP(+) = 5-amino-6-(5-phospho-D-ribosylamino)uracil + NADPH + H(+)</text>
        <dbReference type="Rhea" id="RHEA:17845"/>
        <dbReference type="ChEBI" id="CHEBI:15378"/>
        <dbReference type="ChEBI" id="CHEBI:57783"/>
        <dbReference type="ChEBI" id="CHEBI:58349"/>
        <dbReference type="ChEBI" id="CHEBI:58421"/>
        <dbReference type="ChEBI" id="CHEBI:58453"/>
        <dbReference type="EC" id="1.1.1.193"/>
    </reaction>
</comment>
<comment type="cofactor">
    <cofactor evidence="14 17">
        <name>Zn(2+)</name>
        <dbReference type="ChEBI" id="CHEBI:29105"/>
    </cofactor>
    <text evidence="14 17">Binds 1 zinc ion.</text>
</comment>
<evidence type="ECO:0000256" key="2">
    <source>
        <dbReference type="ARBA" id="ARBA00004882"/>
    </source>
</evidence>
<evidence type="ECO:0000256" key="9">
    <source>
        <dbReference type="ARBA" id="ARBA00022857"/>
    </source>
</evidence>
<evidence type="ECO:0000256" key="17">
    <source>
        <dbReference type="PIRSR" id="PIRSR006769-3"/>
    </source>
</evidence>
<dbReference type="RefSeq" id="WP_060913586.1">
    <property type="nucleotide sequence ID" value="NZ_JAGZGJ010000014.1"/>
</dbReference>
<organism evidence="19 20">
    <name type="scientific">Gemella haemolysans</name>
    <dbReference type="NCBI Taxonomy" id="1379"/>
    <lineage>
        <taxon>Bacteria</taxon>
        <taxon>Bacillati</taxon>
        <taxon>Bacillota</taxon>
        <taxon>Bacilli</taxon>
        <taxon>Bacillales</taxon>
        <taxon>Gemellaceae</taxon>
        <taxon>Gemella</taxon>
    </lineage>
</organism>
<evidence type="ECO:0000313" key="19">
    <source>
        <dbReference type="EMBL" id="KXB63106.1"/>
    </source>
</evidence>
<comment type="similarity">
    <text evidence="4 14">In the N-terminal section; belongs to the cytidine and deoxycytidylate deaminase family.</text>
</comment>
<dbReference type="CDD" id="cd01284">
    <property type="entry name" value="Riboflavin_deaminase-reductase"/>
    <property type="match status" value="1"/>
</dbReference>
<feature type="binding site" evidence="16">
    <location>
        <position position="284"/>
    </location>
    <ligand>
        <name>substrate</name>
    </ligand>
</feature>
<proteinExistence type="inferred from homology"/>
<evidence type="ECO:0000256" key="16">
    <source>
        <dbReference type="PIRSR" id="PIRSR006769-2"/>
    </source>
</evidence>
<dbReference type="STRING" id="1379.HMPREF3186_00292"/>
<evidence type="ECO:0000256" key="8">
    <source>
        <dbReference type="ARBA" id="ARBA00022833"/>
    </source>
</evidence>
<comment type="pathway">
    <text evidence="2 14">Cofactor biosynthesis; riboflavin biosynthesis; 5-amino-6-(D-ribitylamino)uracil from GTP: step 2/4.</text>
</comment>
<feature type="domain" description="CMP/dCMP-type deaminase" evidence="18">
    <location>
        <begin position="1"/>
        <end position="123"/>
    </location>
</feature>
<evidence type="ECO:0000256" key="11">
    <source>
        <dbReference type="ARBA" id="ARBA00023268"/>
    </source>
</evidence>
<dbReference type="Pfam" id="PF00383">
    <property type="entry name" value="dCMP_cyt_deam_1"/>
    <property type="match status" value="1"/>
</dbReference>
<keyword evidence="11" id="KW-0511">Multifunctional enzyme</keyword>
<comment type="function">
    <text evidence="1 14">Converts 2,5-diamino-6-(ribosylamino)-4(3h)-pyrimidinone 5'-phosphate into 5-amino-6-(ribosylamino)-2,4(1h,3h)-pyrimidinedione 5'-phosphate.</text>
</comment>
<dbReference type="OrthoDB" id="9800865at2"/>
<dbReference type="Proteomes" id="UP000070355">
    <property type="component" value="Unassembled WGS sequence"/>
</dbReference>
<sequence length="356" mass="39693">MHEYFMKLALLEAKRGDKYTYTNPLVGAVIVKDNEIIARGSHLRYGCEHAEKNAISTCKTPEKLFNSTLYVTLEPCNHEGKQPPCTDAIVEMGISKVVVAQLDPNPIVSGKGIKYLQDNGIEVITSVLEKEAYNLNYTYNLFHSEKRPYVVLKQATSLDGKLAFTNERTQITGKEVYDFVRTERDNYQAILVGAKTVLIDNPKLAGANTSLFPPKRIVLDADGAIFEKSNLNLFNNSSSEVIVFTKVKHENLPSHVTLITPKEFSIKEILSEIAKLGIQSIYVEGGPSIHDQFLASGYWDEVITYISPILLGGNNTSSFTSNRITSEKIQLNNTKITKLGEDIRISGRRVSQCLQD</sequence>
<evidence type="ECO:0000256" key="6">
    <source>
        <dbReference type="ARBA" id="ARBA00022619"/>
    </source>
</evidence>
<feature type="binding site" evidence="16">
    <location>
        <position position="155"/>
    </location>
    <ligand>
        <name>NADP(+)</name>
        <dbReference type="ChEBI" id="CHEBI:58349"/>
    </ligand>
</feature>
<comment type="catalytic activity">
    <reaction evidence="13 14">
        <text>2,5-diamino-6-hydroxy-4-(5-phosphoribosylamino)-pyrimidine + H2O + H(+) = 5-amino-6-(5-phospho-D-ribosylamino)uracil + NH4(+)</text>
        <dbReference type="Rhea" id="RHEA:21868"/>
        <dbReference type="ChEBI" id="CHEBI:15377"/>
        <dbReference type="ChEBI" id="CHEBI:15378"/>
        <dbReference type="ChEBI" id="CHEBI:28938"/>
        <dbReference type="ChEBI" id="CHEBI:58453"/>
        <dbReference type="ChEBI" id="CHEBI:58614"/>
        <dbReference type="EC" id="3.5.4.26"/>
    </reaction>
</comment>
<dbReference type="SUPFAM" id="SSF53927">
    <property type="entry name" value="Cytidine deaminase-like"/>
    <property type="match status" value="1"/>
</dbReference>
<evidence type="ECO:0000256" key="3">
    <source>
        <dbReference type="ARBA" id="ARBA00004910"/>
    </source>
</evidence>
<dbReference type="GO" id="GO:0008835">
    <property type="term" value="F:diaminohydroxyphosphoribosylaminopyrimidine deaminase activity"/>
    <property type="evidence" value="ECO:0007669"/>
    <property type="project" value="UniProtKB-EC"/>
</dbReference>
<dbReference type="InterPro" id="IPR024072">
    <property type="entry name" value="DHFR-like_dom_sf"/>
</dbReference>
<dbReference type="PANTHER" id="PTHR38011">
    <property type="entry name" value="DIHYDROFOLATE REDUCTASE FAMILY PROTEIN (AFU_ORTHOLOGUE AFUA_8G06820)"/>
    <property type="match status" value="1"/>
</dbReference>
<comment type="pathway">
    <text evidence="3 14">Cofactor biosynthesis; riboflavin biosynthesis; 5-amino-6-(D-ribitylamino)uracil from GTP: step 3/4.</text>
</comment>
<dbReference type="InterPro" id="IPR002125">
    <property type="entry name" value="CMP_dCMP_dom"/>
</dbReference>
<dbReference type="PIRSF" id="PIRSF006769">
    <property type="entry name" value="RibD"/>
    <property type="match status" value="1"/>
</dbReference>